<dbReference type="InterPro" id="IPR036412">
    <property type="entry name" value="HAD-like_sf"/>
</dbReference>
<dbReference type="Pfam" id="PF00702">
    <property type="entry name" value="Hydrolase"/>
    <property type="match status" value="1"/>
</dbReference>
<evidence type="ECO:0000313" key="2">
    <source>
        <dbReference type="Proteomes" id="UP000199092"/>
    </source>
</evidence>
<dbReference type="FunFam" id="3.40.50.1000:FF:000162">
    <property type="entry name" value="HAD-like protein"/>
    <property type="match status" value="1"/>
</dbReference>
<dbReference type="EMBL" id="LT629749">
    <property type="protein sequence ID" value="SDT40708.1"/>
    <property type="molecule type" value="Genomic_DNA"/>
</dbReference>
<dbReference type="RefSeq" id="WP_231930215.1">
    <property type="nucleotide sequence ID" value="NZ_LT629749.1"/>
</dbReference>
<dbReference type="InterPro" id="IPR023214">
    <property type="entry name" value="HAD_sf"/>
</dbReference>
<dbReference type="SFLD" id="SFLDG01135">
    <property type="entry name" value="C1.5.6:_HAD__Beta-PGM__Phospha"/>
    <property type="match status" value="1"/>
</dbReference>
<dbReference type="SFLD" id="SFLDS00003">
    <property type="entry name" value="Haloacid_Dehalogenase"/>
    <property type="match status" value="1"/>
</dbReference>
<name>A0A1H2A3Y7_9ACTN</name>
<reference evidence="1 2" key="1">
    <citation type="submission" date="2016-10" db="EMBL/GenBank/DDBJ databases">
        <authorList>
            <person name="de Groot N.N."/>
        </authorList>
    </citation>
    <scope>NUCLEOTIDE SEQUENCE [LARGE SCALE GENOMIC DNA]</scope>
    <source>
        <strain evidence="1 2">DSM 21741</strain>
    </source>
</reference>
<protein>
    <submittedName>
        <fullName evidence="1">Sugar-phosphatase</fullName>
    </submittedName>
</protein>
<dbReference type="Proteomes" id="UP000199092">
    <property type="component" value="Chromosome I"/>
</dbReference>
<dbReference type="SFLD" id="SFLDG01129">
    <property type="entry name" value="C1.5:_HAD__Beta-PGM__Phosphata"/>
    <property type="match status" value="1"/>
</dbReference>
<organism evidence="1 2">
    <name type="scientific">Friedmanniella luteola</name>
    <dbReference type="NCBI Taxonomy" id="546871"/>
    <lineage>
        <taxon>Bacteria</taxon>
        <taxon>Bacillati</taxon>
        <taxon>Actinomycetota</taxon>
        <taxon>Actinomycetes</taxon>
        <taxon>Propionibacteriales</taxon>
        <taxon>Nocardioidaceae</taxon>
        <taxon>Friedmanniella</taxon>
    </lineage>
</organism>
<keyword evidence="2" id="KW-1185">Reference proteome</keyword>
<dbReference type="STRING" id="546871.SAMN04488543_4204"/>
<dbReference type="AlphaFoldDB" id="A0A1H2A3Y7"/>
<dbReference type="InterPro" id="IPR051806">
    <property type="entry name" value="HAD-like_SPP"/>
</dbReference>
<dbReference type="PANTHER" id="PTHR43481">
    <property type="entry name" value="FRUCTOSE-1-PHOSPHATE PHOSPHATASE"/>
    <property type="match status" value="1"/>
</dbReference>
<dbReference type="NCBIfam" id="TIGR01509">
    <property type="entry name" value="HAD-SF-IA-v3"/>
    <property type="match status" value="1"/>
</dbReference>
<dbReference type="Gene3D" id="3.40.50.1000">
    <property type="entry name" value="HAD superfamily/HAD-like"/>
    <property type="match status" value="1"/>
</dbReference>
<dbReference type="Gene3D" id="1.10.150.240">
    <property type="entry name" value="Putative phosphatase, domain 2"/>
    <property type="match status" value="1"/>
</dbReference>
<proteinExistence type="predicted"/>
<dbReference type="PANTHER" id="PTHR43481:SF4">
    <property type="entry name" value="GLYCEROL-1-PHOSPHATE PHOSPHOHYDROLASE 1-RELATED"/>
    <property type="match status" value="1"/>
</dbReference>
<dbReference type="SUPFAM" id="SSF56784">
    <property type="entry name" value="HAD-like"/>
    <property type="match status" value="1"/>
</dbReference>
<dbReference type="InterPro" id="IPR006439">
    <property type="entry name" value="HAD-SF_hydro_IA"/>
</dbReference>
<accession>A0A1H2A3Y7</accession>
<gene>
    <name evidence="1" type="ORF">SAMN04488543_4204</name>
</gene>
<evidence type="ECO:0000313" key="1">
    <source>
        <dbReference type="EMBL" id="SDT40708.1"/>
    </source>
</evidence>
<dbReference type="GO" id="GO:0050308">
    <property type="term" value="F:sugar-phosphatase activity"/>
    <property type="evidence" value="ECO:0007669"/>
    <property type="project" value="TreeGrafter"/>
</dbReference>
<dbReference type="NCBIfam" id="TIGR01549">
    <property type="entry name" value="HAD-SF-IA-v1"/>
    <property type="match status" value="1"/>
</dbReference>
<dbReference type="InterPro" id="IPR023198">
    <property type="entry name" value="PGP-like_dom2"/>
</dbReference>
<sequence>MGLGRLSDEVFEAVLFDMDGTLVDSTPAVMRAWTTWMHEFGLTPEQMGRHHGMPSAQVVRALLAEDRHVEAIRRIDELELADVHDIVVLPGAAEALEALRAAKSAIATSCTVPLAQARIAAAGLQPPSVLVTVDDVAHGKPAPDPFLEAARRLGVDPTRCLVVEDAPKGLEAAHAAGCATLAVVTTTRREDLDADAVVGDLSEVEFIPGADGIRVRLRAAAASAA</sequence>